<keyword evidence="14" id="KW-1185">Reference proteome</keyword>
<feature type="domain" description="Ig-like" evidence="12">
    <location>
        <begin position="537"/>
        <end position="620"/>
    </location>
</feature>
<dbReference type="SMART" id="SM00409">
    <property type="entry name" value="IG"/>
    <property type="match status" value="5"/>
</dbReference>
<keyword evidence="8" id="KW-0393">Immunoglobulin domain</keyword>
<keyword evidence="7" id="KW-0325">Glycoprotein</keyword>
<keyword evidence="4 10" id="KW-1133">Transmembrane helix</keyword>
<dbReference type="InterPro" id="IPR000742">
    <property type="entry name" value="EGF"/>
</dbReference>
<dbReference type="GO" id="GO:0004930">
    <property type="term" value="F:G protein-coupled receptor activity"/>
    <property type="evidence" value="ECO:0007669"/>
    <property type="project" value="InterPro"/>
</dbReference>
<dbReference type="InterPro" id="IPR003598">
    <property type="entry name" value="Ig_sub2"/>
</dbReference>
<evidence type="ECO:0000256" key="6">
    <source>
        <dbReference type="ARBA" id="ARBA00023157"/>
    </source>
</evidence>
<dbReference type="RefSeq" id="XP_019860576.1">
    <property type="nucleotide sequence ID" value="XM_020005017.1"/>
</dbReference>
<dbReference type="Gene3D" id="1.20.1070.10">
    <property type="entry name" value="Rhodopsin 7-helix transmembrane proteins"/>
    <property type="match status" value="1"/>
</dbReference>
<feature type="transmembrane region" description="Helical" evidence="10">
    <location>
        <begin position="1006"/>
        <end position="1032"/>
    </location>
</feature>
<name>A0AAN0JTX3_AMPQE</name>
<protein>
    <submittedName>
        <fullName evidence="13">Uncharacterized protein</fullName>
    </submittedName>
</protein>
<evidence type="ECO:0000256" key="7">
    <source>
        <dbReference type="ARBA" id="ARBA00023180"/>
    </source>
</evidence>
<dbReference type="SMART" id="SM00181">
    <property type="entry name" value="EGF"/>
    <property type="match status" value="1"/>
</dbReference>
<evidence type="ECO:0000256" key="8">
    <source>
        <dbReference type="ARBA" id="ARBA00023319"/>
    </source>
</evidence>
<proteinExistence type="predicted"/>
<evidence type="ECO:0000313" key="14">
    <source>
        <dbReference type="Proteomes" id="UP000007879"/>
    </source>
</evidence>
<dbReference type="Gene3D" id="2.60.40.10">
    <property type="entry name" value="Immunoglobulins"/>
    <property type="match status" value="4"/>
</dbReference>
<dbReference type="InterPro" id="IPR036179">
    <property type="entry name" value="Ig-like_dom_sf"/>
</dbReference>
<dbReference type="InterPro" id="IPR051275">
    <property type="entry name" value="Cell_adhesion_signaling"/>
</dbReference>
<dbReference type="PROSITE" id="PS50026">
    <property type="entry name" value="EGF_3"/>
    <property type="match status" value="1"/>
</dbReference>
<dbReference type="SUPFAM" id="SSF48726">
    <property type="entry name" value="Immunoglobulin"/>
    <property type="match status" value="4"/>
</dbReference>
<dbReference type="PROSITE" id="PS50835">
    <property type="entry name" value="IG_LIKE"/>
    <property type="match status" value="4"/>
</dbReference>
<dbReference type="Gene3D" id="2.10.25.10">
    <property type="entry name" value="Laminin"/>
    <property type="match status" value="1"/>
</dbReference>
<dbReference type="GO" id="GO:0005509">
    <property type="term" value="F:calcium ion binding"/>
    <property type="evidence" value="ECO:0007669"/>
    <property type="project" value="InterPro"/>
</dbReference>
<dbReference type="GeneID" id="109588915"/>
<dbReference type="Pfam" id="PF00002">
    <property type="entry name" value="7tm_2"/>
    <property type="match status" value="1"/>
</dbReference>
<evidence type="ECO:0000256" key="9">
    <source>
        <dbReference type="PROSITE-ProRule" id="PRU00076"/>
    </source>
</evidence>
<feature type="disulfide bond" evidence="9">
    <location>
        <begin position="518"/>
        <end position="527"/>
    </location>
</feature>
<feature type="transmembrane region" description="Helical" evidence="10">
    <location>
        <begin position="1061"/>
        <end position="1082"/>
    </location>
</feature>
<dbReference type="SMART" id="SM00408">
    <property type="entry name" value="IGc2"/>
    <property type="match status" value="4"/>
</dbReference>
<dbReference type="Proteomes" id="UP000007879">
    <property type="component" value="Unassembled WGS sequence"/>
</dbReference>
<dbReference type="InterPro" id="IPR000832">
    <property type="entry name" value="GPCR_2_secretin-like"/>
</dbReference>
<keyword evidence="3 10" id="KW-0812">Transmembrane</keyword>
<dbReference type="CDD" id="cd00054">
    <property type="entry name" value="EGF_CA"/>
    <property type="match status" value="1"/>
</dbReference>
<evidence type="ECO:0000256" key="4">
    <source>
        <dbReference type="ARBA" id="ARBA00022989"/>
    </source>
</evidence>
<accession>A0AAN0JTX3</accession>
<evidence type="ECO:0000313" key="13">
    <source>
        <dbReference type="EnsemblMetazoa" id="XP_019860576.1"/>
    </source>
</evidence>
<dbReference type="SMART" id="SM00179">
    <property type="entry name" value="EGF_CA"/>
    <property type="match status" value="1"/>
</dbReference>
<feature type="domain" description="Ig-like" evidence="12">
    <location>
        <begin position="94"/>
        <end position="178"/>
    </location>
</feature>
<evidence type="ECO:0000259" key="11">
    <source>
        <dbReference type="PROSITE" id="PS50026"/>
    </source>
</evidence>
<dbReference type="SUPFAM" id="SSF57196">
    <property type="entry name" value="EGF/Laminin"/>
    <property type="match status" value="1"/>
</dbReference>
<evidence type="ECO:0000259" key="12">
    <source>
        <dbReference type="PROSITE" id="PS50835"/>
    </source>
</evidence>
<feature type="disulfide bond" evidence="9">
    <location>
        <begin position="497"/>
        <end position="507"/>
    </location>
</feature>
<dbReference type="PROSITE" id="PS00022">
    <property type="entry name" value="EGF_1"/>
    <property type="match status" value="1"/>
</dbReference>
<feature type="domain" description="EGF-like" evidence="11">
    <location>
        <begin position="493"/>
        <end position="528"/>
    </location>
</feature>
<dbReference type="EnsemblMetazoa" id="XM_020005017.1">
    <property type="protein sequence ID" value="XP_019860576.1"/>
    <property type="gene ID" value="LOC109588915"/>
</dbReference>
<reference evidence="14" key="1">
    <citation type="journal article" date="2010" name="Nature">
        <title>The Amphimedon queenslandica genome and the evolution of animal complexity.</title>
        <authorList>
            <person name="Srivastava M."/>
            <person name="Simakov O."/>
            <person name="Chapman J."/>
            <person name="Fahey B."/>
            <person name="Gauthier M.E."/>
            <person name="Mitros T."/>
            <person name="Richards G.S."/>
            <person name="Conaco C."/>
            <person name="Dacre M."/>
            <person name="Hellsten U."/>
            <person name="Larroux C."/>
            <person name="Putnam N.H."/>
            <person name="Stanke M."/>
            <person name="Adamska M."/>
            <person name="Darling A."/>
            <person name="Degnan S.M."/>
            <person name="Oakley T.H."/>
            <person name="Plachetzki D.C."/>
            <person name="Zhai Y."/>
            <person name="Adamski M."/>
            <person name="Calcino A."/>
            <person name="Cummins S.F."/>
            <person name="Goodstein D.M."/>
            <person name="Harris C."/>
            <person name="Jackson D.J."/>
            <person name="Leys S.P."/>
            <person name="Shu S."/>
            <person name="Woodcroft B.J."/>
            <person name="Vervoort M."/>
            <person name="Kosik K.S."/>
            <person name="Manning G."/>
            <person name="Degnan B.M."/>
            <person name="Rokhsar D.S."/>
        </authorList>
    </citation>
    <scope>NUCLEOTIDE SEQUENCE [LARGE SCALE GENOMIC DNA]</scope>
</reference>
<keyword evidence="9" id="KW-0245">EGF-like domain</keyword>
<dbReference type="Pfam" id="PF13927">
    <property type="entry name" value="Ig_3"/>
    <property type="match status" value="4"/>
</dbReference>
<reference evidence="13" key="2">
    <citation type="submission" date="2024-06" db="UniProtKB">
        <authorList>
            <consortium name="EnsemblMetazoa"/>
        </authorList>
    </citation>
    <scope>IDENTIFICATION</scope>
</reference>
<evidence type="ECO:0000256" key="10">
    <source>
        <dbReference type="SAM" id="Phobius"/>
    </source>
</evidence>
<feature type="domain" description="Ig-like" evidence="12">
    <location>
        <begin position="376"/>
        <end position="481"/>
    </location>
</feature>
<dbReference type="InterPro" id="IPR003599">
    <property type="entry name" value="Ig_sub"/>
</dbReference>
<keyword evidence="5 10" id="KW-0472">Membrane</keyword>
<keyword evidence="6 9" id="KW-1015">Disulfide bond</keyword>
<evidence type="ECO:0000256" key="5">
    <source>
        <dbReference type="ARBA" id="ARBA00023136"/>
    </source>
</evidence>
<comment type="caution">
    <text evidence="9">Lacks conserved residue(s) required for the propagation of feature annotation.</text>
</comment>
<organism evidence="13 14">
    <name type="scientific">Amphimedon queenslandica</name>
    <name type="common">Sponge</name>
    <dbReference type="NCBI Taxonomy" id="400682"/>
    <lineage>
        <taxon>Eukaryota</taxon>
        <taxon>Metazoa</taxon>
        <taxon>Porifera</taxon>
        <taxon>Demospongiae</taxon>
        <taxon>Heteroscleromorpha</taxon>
        <taxon>Haplosclerida</taxon>
        <taxon>Niphatidae</taxon>
        <taxon>Amphimedon</taxon>
    </lineage>
</organism>
<dbReference type="InterPro" id="IPR013783">
    <property type="entry name" value="Ig-like_fold"/>
</dbReference>
<evidence type="ECO:0000256" key="2">
    <source>
        <dbReference type="ARBA" id="ARBA00004479"/>
    </source>
</evidence>
<dbReference type="CDD" id="cd00096">
    <property type="entry name" value="Ig"/>
    <property type="match status" value="2"/>
</dbReference>
<evidence type="ECO:0000256" key="1">
    <source>
        <dbReference type="ARBA" id="ARBA00004141"/>
    </source>
</evidence>
<comment type="subcellular location">
    <subcellularLocation>
        <location evidence="1">Membrane</location>
        <topology evidence="1">Multi-pass membrane protein</topology>
    </subcellularLocation>
    <subcellularLocation>
        <location evidence="2">Membrane</location>
        <topology evidence="2">Single-pass type I membrane protein</topology>
    </subcellularLocation>
</comment>
<dbReference type="GO" id="GO:0016020">
    <property type="term" value="C:membrane"/>
    <property type="evidence" value="ECO:0007669"/>
    <property type="project" value="UniProtKB-SubCell"/>
</dbReference>
<feature type="transmembrane region" description="Helical" evidence="10">
    <location>
        <begin position="1094"/>
        <end position="1116"/>
    </location>
</feature>
<sequence>MMPSISQTSISTVLSTSQLNTGLSTSSITKSITPSPSISQSVIESSINVSSTIPSINQASSVHTSVISLTETTTTATFQSSTSFPSPSPSPEGPHVYMNTTVQAVNDTTVQLNCSRAFPPSTINWHFNGSKLSNSTKYNITRSNLLYIYNVSVNDAGVYYCGTSDVFDDATSDRVMLSVQVPPTFYDATLTDKAVVIGKSIILKCLVFGVPRPVVTWLKEGVNVIDSQYITNNVISDNRVSSVLTIDNSERTSEGNYMCQASNDLVEKRSINATAYVAIYFPANIQPDNERIEAVWNETANISFTITNKEDIINITNIKWEFKSITNNTYSNISGSKLYRVFSSINVNDRGLYRIIVTTEAGIMTSMATELDVFVPAVLLSYNGEEKKRKSGQNVTFNCTADGLPRPKIVWRKDGQLIIEGRKRIISTSQEIKGFRNISDVQQITSTLTITDLVRGVDNGSYSCRADNEANIGDVLDTSYTLVIDPLDEVLPPQNYCLPFPCQNGICESLNGDFLCVCDEKFTGKHCQIEVMNYIAPVITEPPKHTTASLYSSASLTCRATGSPIPTIHWYKDNRIIANKNSDPSVLFFPELDLSDRGFYHCVASNIINGKKEAIRSPVILLNITNVVQYEAEMDLPPDFYNSTESTEDLILKLIQSSNNYLSGSNISNTSFFYIEILNAETILQNTSHMPDKLPIVVTLVTERGQGDNTLLTGVKNQLDSLNQQLSVKISIIELNRFDGCPSNSTIIPSQSGDTRLDISVLWPETNIGVEAIVDCPCGDNDTSSSGSELKAFRYCGGDFTNGAFWTTIDVSRCNFSDLARKICNLRNLPVDRKVQQLEELTSNTQELKSTEVTASVSILVTATDDVSGNITLTSTFLEVVDNILVVNQEVLEESQKSSNTSAKLLKAIESVAENIPITNSSEPVVIAQTSFAVSIQQVDLDDFEESGQNFSVIINNTSKGNLSSESLSFGKPISSPTASISLPKSLFNAVPHFINNTCRAYNAPFYIGMLTPFIIIYIFNWIIFTIIILSLTHKSLKSNLKDTKSKTKDKSPRALIKQQFIIAITLSVLFGLGWGIGLLATEDIYSNKIARDVFASLFVVATAFHGLFIFLMHCLRSKDAQHVWKKWFVRVTGRELSDLTTSTFSRGTKRKRVIESHARKISNSNYSSSYSAPISEKKGSISIKEYDLKTFKNEDDIQKGDLIKEEDESNIPEENKKEDMAHQDDTTITVEVEVTVSNTDPEATKCDPVVSETTFTKPDDNKMEGPEAPELCVKDEQKVIQQENEDNTITTEITVEPEAGTAATNVAVTVREKKFTASFPEDDDDKYEKERLRQEEERAYNAYHKKE</sequence>
<feature type="domain" description="Ig-like" evidence="12">
    <location>
        <begin position="183"/>
        <end position="272"/>
    </location>
</feature>
<dbReference type="PANTHER" id="PTHR11640">
    <property type="entry name" value="NEPHRIN"/>
    <property type="match status" value="1"/>
</dbReference>
<evidence type="ECO:0000256" key="3">
    <source>
        <dbReference type="ARBA" id="ARBA00022692"/>
    </source>
</evidence>
<dbReference type="InterPro" id="IPR001881">
    <property type="entry name" value="EGF-like_Ca-bd_dom"/>
</dbReference>
<dbReference type="KEGG" id="aqu:109588915"/>
<dbReference type="InterPro" id="IPR007110">
    <property type="entry name" value="Ig-like_dom"/>
</dbReference>